<dbReference type="KEGG" id="ure:UREG_02288"/>
<dbReference type="InParanoid" id="C4JF66"/>
<dbReference type="EMBL" id="CH476615">
    <property type="protein sequence ID" value="EEP77439.1"/>
    <property type="molecule type" value="Genomic_DNA"/>
</dbReference>
<dbReference type="VEuPathDB" id="FungiDB:UREG_02288"/>
<dbReference type="GeneID" id="8441567"/>
<sequence>MLEKNGGSRCRSAVGFLDKECSFKGDLARERLSREKKGLRWPIGKIALPSVRARVAQNACNLQQIWAEYNVKNPANLSMAKITSERRASRMRDEVGDGVAVRLRFEDSVGEQ</sequence>
<organism evidence="1 2">
    <name type="scientific">Uncinocarpus reesii (strain UAMH 1704)</name>
    <dbReference type="NCBI Taxonomy" id="336963"/>
    <lineage>
        <taxon>Eukaryota</taxon>
        <taxon>Fungi</taxon>
        <taxon>Dikarya</taxon>
        <taxon>Ascomycota</taxon>
        <taxon>Pezizomycotina</taxon>
        <taxon>Eurotiomycetes</taxon>
        <taxon>Eurotiomycetidae</taxon>
        <taxon>Onygenales</taxon>
        <taxon>Onygenaceae</taxon>
        <taxon>Uncinocarpus</taxon>
    </lineage>
</organism>
<dbReference type="Proteomes" id="UP000002058">
    <property type="component" value="Unassembled WGS sequence"/>
</dbReference>
<gene>
    <name evidence="1" type="ORF">UREG_02288</name>
</gene>
<keyword evidence="2" id="KW-1185">Reference proteome</keyword>
<dbReference type="RefSeq" id="XP_002542772.1">
    <property type="nucleotide sequence ID" value="XM_002542726.1"/>
</dbReference>
<dbReference type="HOGENOM" id="CLU_2147739_0_0_1"/>
<evidence type="ECO:0000313" key="2">
    <source>
        <dbReference type="Proteomes" id="UP000002058"/>
    </source>
</evidence>
<evidence type="ECO:0000313" key="1">
    <source>
        <dbReference type="EMBL" id="EEP77439.1"/>
    </source>
</evidence>
<name>C4JF66_UNCRE</name>
<proteinExistence type="predicted"/>
<reference evidence="2" key="1">
    <citation type="journal article" date="2009" name="Genome Res.">
        <title>Comparative genomic analyses of the human fungal pathogens Coccidioides and their relatives.</title>
        <authorList>
            <person name="Sharpton T.J."/>
            <person name="Stajich J.E."/>
            <person name="Rounsley S.D."/>
            <person name="Gardner M.J."/>
            <person name="Wortman J.R."/>
            <person name="Jordar V.S."/>
            <person name="Maiti R."/>
            <person name="Kodira C.D."/>
            <person name="Neafsey D.E."/>
            <person name="Zeng Q."/>
            <person name="Hung C.-Y."/>
            <person name="McMahan C."/>
            <person name="Muszewska A."/>
            <person name="Grynberg M."/>
            <person name="Mandel M.A."/>
            <person name="Kellner E.M."/>
            <person name="Barker B.M."/>
            <person name="Galgiani J.N."/>
            <person name="Orbach M.J."/>
            <person name="Kirkland T.N."/>
            <person name="Cole G.T."/>
            <person name="Henn M.R."/>
            <person name="Birren B.W."/>
            <person name="Taylor J.W."/>
        </authorList>
    </citation>
    <scope>NUCLEOTIDE SEQUENCE [LARGE SCALE GENOMIC DNA]</scope>
    <source>
        <strain evidence="2">UAMH 1704</strain>
    </source>
</reference>
<accession>C4JF66</accession>
<protein>
    <submittedName>
        <fullName evidence="1">Uncharacterized protein</fullName>
    </submittedName>
</protein>
<dbReference type="AlphaFoldDB" id="C4JF66"/>